<evidence type="ECO:0000256" key="2">
    <source>
        <dbReference type="ARBA" id="ARBA00022801"/>
    </source>
</evidence>
<dbReference type="PANTHER" id="PTHR43213">
    <property type="entry name" value="BIFUNCTIONAL DTTP/UTP PYROPHOSPHATASE/METHYLTRANSFERASE PROTEIN-RELATED"/>
    <property type="match status" value="1"/>
</dbReference>
<evidence type="ECO:0000313" key="5">
    <source>
        <dbReference type="EMBL" id="AEL28065.1"/>
    </source>
</evidence>
<comment type="catalytic activity">
    <reaction evidence="4">
        <text>dTTP + H2O = dTMP + diphosphate + H(+)</text>
        <dbReference type="Rhea" id="RHEA:28534"/>
        <dbReference type="ChEBI" id="CHEBI:15377"/>
        <dbReference type="ChEBI" id="CHEBI:15378"/>
        <dbReference type="ChEBI" id="CHEBI:33019"/>
        <dbReference type="ChEBI" id="CHEBI:37568"/>
        <dbReference type="ChEBI" id="CHEBI:63528"/>
        <dbReference type="EC" id="3.6.1.9"/>
    </reaction>
</comment>
<dbReference type="eggNOG" id="COG0424">
    <property type="taxonomic scope" value="Bacteria"/>
</dbReference>
<dbReference type="GO" id="GO:0009117">
    <property type="term" value="P:nucleotide metabolic process"/>
    <property type="evidence" value="ECO:0007669"/>
    <property type="project" value="UniProtKB-KW"/>
</dbReference>
<comment type="subcellular location">
    <subcellularLocation>
        <location evidence="4">Cytoplasm</location>
    </subcellularLocation>
</comment>
<dbReference type="HOGENOM" id="CLU_040416_0_0_10"/>
<dbReference type="STRING" id="880070.Cycma_4363"/>
<keyword evidence="6" id="KW-1185">Reference proteome</keyword>
<dbReference type="HAMAP" id="MF_00528">
    <property type="entry name" value="Maf"/>
    <property type="match status" value="1"/>
</dbReference>
<comment type="caution">
    <text evidence="4">Lacks conserved residue(s) required for the propagation of feature annotation.</text>
</comment>
<dbReference type="GO" id="GO:0036221">
    <property type="term" value="F:UTP diphosphatase activity"/>
    <property type="evidence" value="ECO:0007669"/>
    <property type="project" value="RHEA"/>
</dbReference>
<dbReference type="PANTHER" id="PTHR43213:SF5">
    <property type="entry name" value="BIFUNCTIONAL DTTP_UTP PYROPHOSPHATASE_METHYLTRANSFERASE PROTEIN-RELATED"/>
    <property type="match status" value="1"/>
</dbReference>
<comment type="catalytic activity">
    <reaction evidence="4">
        <text>UTP + H2O = UMP + diphosphate + H(+)</text>
        <dbReference type="Rhea" id="RHEA:29395"/>
        <dbReference type="ChEBI" id="CHEBI:15377"/>
        <dbReference type="ChEBI" id="CHEBI:15378"/>
        <dbReference type="ChEBI" id="CHEBI:33019"/>
        <dbReference type="ChEBI" id="CHEBI:46398"/>
        <dbReference type="ChEBI" id="CHEBI:57865"/>
        <dbReference type="EC" id="3.6.1.9"/>
    </reaction>
</comment>
<protein>
    <recommendedName>
        <fullName evidence="4">dTTP/UTP pyrophosphatase</fullName>
        <shortName evidence="4">dTTPase/UTPase</shortName>
        <ecNumber evidence="4">3.6.1.9</ecNumber>
    </recommendedName>
    <alternativeName>
        <fullName evidence="4">Nucleoside triphosphate pyrophosphatase</fullName>
    </alternativeName>
    <alternativeName>
        <fullName evidence="4">Nucleotide pyrophosphatase</fullName>
        <shortName evidence="4">Nucleotide PPase</shortName>
    </alternativeName>
</protein>
<dbReference type="Gene3D" id="3.90.950.10">
    <property type="match status" value="1"/>
</dbReference>
<dbReference type="OrthoDB" id="9807767at2"/>
<feature type="active site" description="Proton acceptor" evidence="4">
    <location>
        <position position="74"/>
    </location>
</feature>
<dbReference type="SUPFAM" id="SSF52972">
    <property type="entry name" value="ITPase-like"/>
    <property type="match status" value="1"/>
</dbReference>
<feature type="site" description="Important for substrate specificity" evidence="4">
    <location>
        <position position="75"/>
    </location>
</feature>
<feature type="site" description="Important for substrate specificity" evidence="4">
    <location>
        <position position="157"/>
    </location>
</feature>
<keyword evidence="4" id="KW-0963">Cytoplasm</keyword>
<evidence type="ECO:0000313" key="6">
    <source>
        <dbReference type="Proteomes" id="UP000001635"/>
    </source>
</evidence>
<dbReference type="EC" id="3.6.1.9" evidence="4"/>
<proteinExistence type="inferred from homology"/>
<dbReference type="AlphaFoldDB" id="G0IXR8"/>
<dbReference type="GO" id="GO:0036218">
    <property type="term" value="F:dTTP diphosphatase activity"/>
    <property type="evidence" value="ECO:0007669"/>
    <property type="project" value="RHEA"/>
</dbReference>
<dbReference type="CDD" id="cd00555">
    <property type="entry name" value="Maf"/>
    <property type="match status" value="1"/>
</dbReference>
<dbReference type="KEGG" id="cmr:Cycma_4363"/>
<name>G0IXR8_CYCMS</name>
<keyword evidence="3 4" id="KW-0546">Nucleotide metabolism</keyword>
<evidence type="ECO:0000256" key="1">
    <source>
        <dbReference type="ARBA" id="ARBA00001968"/>
    </source>
</evidence>
<dbReference type="NCBIfam" id="TIGR00172">
    <property type="entry name" value="maf"/>
    <property type="match status" value="1"/>
</dbReference>
<dbReference type="Pfam" id="PF02545">
    <property type="entry name" value="Maf"/>
    <property type="match status" value="1"/>
</dbReference>
<dbReference type="RefSeq" id="WP_014022349.1">
    <property type="nucleotide sequence ID" value="NC_015914.1"/>
</dbReference>
<dbReference type="Proteomes" id="UP000001635">
    <property type="component" value="Chromosome"/>
</dbReference>
<comment type="similarity">
    <text evidence="4">Belongs to the Maf family. YhdE subfamily.</text>
</comment>
<accession>G0IXR8</accession>
<gene>
    <name evidence="5" type="ordered locus">Cycma_4363</name>
</gene>
<comment type="function">
    <text evidence="4">Nucleoside triphosphate pyrophosphatase that hydrolyzes dTTP and UTP. May have a dual role in cell division arrest and in preventing the incorporation of modified nucleotides into cellular nucleic acids.</text>
</comment>
<dbReference type="InterPro" id="IPR003697">
    <property type="entry name" value="Maf-like"/>
</dbReference>
<sequence length="195" mass="21965">MKIIDKTIILSSNSPRRQQLLRDLGFSFEVKTMHTDESFPADMEATRVAAYLAEKKANTFLPHLKDQQVLITADTIVIANQTILNKPQNEEEAINMLHSINGKSHMVVTGVCIVDTNKKTTFSDLTEVTFSKLSEEEISFYVRTFKPYDKAGAYGIQEWIGMVGIDNINGSYYNVMGLPVNLVYKSLKSNYTLSL</sequence>
<dbReference type="GO" id="GO:0005737">
    <property type="term" value="C:cytoplasm"/>
    <property type="evidence" value="ECO:0007669"/>
    <property type="project" value="UniProtKB-SubCell"/>
</dbReference>
<dbReference type="PIRSF" id="PIRSF006305">
    <property type="entry name" value="Maf"/>
    <property type="match status" value="1"/>
</dbReference>
<dbReference type="EMBL" id="CP002955">
    <property type="protein sequence ID" value="AEL28065.1"/>
    <property type="molecule type" value="Genomic_DNA"/>
</dbReference>
<comment type="cofactor">
    <cofactor evidence="1 4">
        <name>a divalent metal cation</name>
        <dbReference type="ChEBI" id="CHEBI:60240"/>
    </cofactor>
</comment>
<dbReference type="InterPro" id="IPR029001">
    <property type="entry name" value="ITPase-like_fam"/>
</dbReference>
<evidence type="ECO:0000256" key="4">
    <source>
        <dbReference type="HAMAP-Rule" id="MF_00528"/>
    </source>
</evidence>
<evidence type="ECO:0000256" key="3">
    <source>
        <dbReference type="ARBA" id="ARBA00023080"/>
    </source>
</evidence>
<reference evidence="6" key="1">
    <citation type="submission" date="2011-07" db="EMBL/GenBank/DDBJ databases">
        <title>The complete genome of Cyclobacterium marinum DSM 745.</title>
        <authorList>
            <person name="Lucas S."/>
            <person name="Han J."/>
            <person name="Lapidus A."/>
            <person name="Bruce D."/>
            <person name="Goodwin L."/>
            <person name="Pitluck S."/>
            <person name="Peters L."/>
            <person name="Kyrpides N."/>
            <person name="Mavromatis K."/>
            <person name="Ivanova N."/>
            <person name="Ovchinnikova G."/>
            <person name="Chertkov O."/>
            <person name="Detter J.C."/>
            <person name="Tapia R."/>
            <person name="Han C."/>
            <person name="Land M."/>
            <person name="Hauser L."/>
            <person name="Markowitz V."/>
            <person name="Cheng J.-F."/>
            <person name="Hugenholtz P."/>
            <person name="Woyke T."/>
            <person name="Wu D."/>
            <person name="Tindall B."/>
            <person name="Schuetze A."/>
            <person name="Brambilla E."/>
            <person name="Klenk H.-P."/>
            <person name="Eisen J.A."/>
        </authorList>
    </citation>
    <scope>NUCLEOTIDE SEQUENCE [LARGE SCALE GENOMIC DNA]</scope>
    <source>
        <strain evidence="6">ATCC 25205 / DSM 745 / LMG 13164 / NCIMB 1802</strain>
    </source>
</reference>
<organism evidence="5 6">
    <name type="scientific">Cyclobacterium marinum (strain ATCC 25205 / DSM 745 / LMG 13164 / NCIMB 1802)</name>
    <name type="common">Flectobacillus marinus</name>
    <dbReference type="NCBI Taxonomy" id="880070"/>
    <lineage>
        <taxon>Bacteria</taxon>
        <taxon>Pseudomonadati</taxon>
        <taxon>Bacteroidota</taxon>
        <taxon>Cytophagia</taxon>
        <taxon>Cytophagales</taxon>
        <taxon>Cyclobacteriaceae</taxon>
        <taxon>Cyclobacterium</taxon>
    </lineage>
</organism>
<keyword evidence="2 4" id="KW-0378">Hydrolase</keyword>
<feature type="site" description="Important for substrate specificity" evidence="4">
    <location>
        <position position="16"/>
    </location>
</feature>